<sequence length="522" mass="59069">MIIMGSIGGSRKTLVLRLCELGWLYQRVVKLSLVAALRDELHQYYQILALMDSQMEVENGRSLTLRRLLVCTLEPFTRLRTLACLVDACRDEKGGALASILYSFLWHGDPTIKDLIKSILSQVIQPIYRILSHWIFCGELEDKYDEFFVAANMSVSDTALWQEKYSLRKDMVPSFFTMEQASKILSTGKAINFLREVCHDHSCVQAEKVSKGPLDATTVESLIRGEREGVFQTLLESTYVSTSKHVLRVLHSQYHFMAHLGAVRSYLLLGQGDFVRHLMDLLEGELSKPANLLYLHNLSGILDSAVRATNAQFDSPDILQRLDVRLLDVTTGDTGWDVFSLDYHVDGPIGTVFTSQCMVSYLRLFNWLWRAKRMEYVLATLWKTHSANARTASSHLPQLAPVVHQAHCLLSAMVHLVQQMQYYIAFENQSPLCVLNQVMECSWAELVQKVNAAQDLDQVIGAHVRFLDTLLSRALLDPASKIYPSAELTATGWIGQSQTFTRECLDHGAMINESYTPFHDIT</sequence>
<feature type="domain" description="Gamma tubulin complex component C-terminal" evidence="6">
    <location>
        <begin position="257"/>
        <end position="479"/>
    </location>
</feature>
<dbReference type="Pfam" id="PF04130">
    <property type="entry name" value="GCP_C_terminal"/>
    <property type="match status" value="1"/>
</dbReference>
<feature type="domain" description="Gamma tubulin complex component protein N-terminal" evidence="7">
    <location>
        <begin position="10"/>
        <end position="250"/>
    </location>
</feature>
<evidence type="ECO:0000313" key="8">
    <source>
        <dbReference type="EMBL" id="UYV65767.1"/>
    </source>
</evidence>
<evidence type="ECO:0000256" key="4">
    <source>
        <dbReference type="ARBA" id="ARBA00022701"/>
    </source>
</evidence>
<name>A0ABY6KBC3_9ARAC</name>
<dbReference type="Proteomes" id="UP001235939">
    <property type="component" value="Chromosome 03"/>
</dbReference>
<dbReference type="InterPro" id="IPR041470">
    <property type="entry name" value="GCP_N"/>
</dbReference>
<keyword evidence="9" id="KW-1185">Reference proteome</keyword>
<comment type="subcellular location">
    <subcellularLocation>
        <location evidence="1">Cytoplasm</location>
        <location evidence="1">Cytoskeleton</location>
    </subcellularLocation>
</comment>
<comment type="similarity">
    <text evidence="2">Belongs to the TUBGCP family.</text>
</comment>
<gene>
    <name evidence="8" type="ORF">LAZ67_3005363</name>
</gene>
<dbReference type="InterPro" id="IPR007259">
    <property type="entry name" value="GCP"/>
</dbReference>
<reference evidence="8 9" key="1">
    <citation type="submission" date="2022-01" db="EMBL/GenBank/DDBJ databases">
        <title>A chromosomal length assembly of Cordylochernes scorpioides.</title>
        <authorList>
            <person name="Zeh D."/>
            <person name="Zeh J."/>
        </authorList>
    </citation>
    <scope>NUCLEOTIDE SEQUENCE [LARGE SCALE GENOMIC DNA]</scope>
    <source>
        <strain evidence="8">IN4F17</strain>
        <tissue evidence="8">Whole Body</tissue>
    </source>
</reference>
<accession>A0ABY6KBC3</accession>
<dbReference type="InterPro" id="IPR042241">
    <property type="entry name" value="GCP_C_sf"/>
</dbReference>
<keyword evidence="5" id="KW-0206">Cytoskeleton</keyword>
<evidence type="ECO:0000259" key="6">
    <source>
        <dbReference type="Pfam" id="PF04130"/>
    </source>
</evidence>
<evidence type="ECO:0000259" key="7">
    <source>
        <dbReference type="Pfam" id="PF17681"/>
    </source>
</evidence>
<dbReference type="InterPro" id="IPR040457">
    <property type="entry name" value="GCP_C"/>
</dbReference>
<protein>
    <submittedName>
        <fullName evidence="8">TUBGCP3</fullName>
    </submittedName>
</protein>
<evidence type="ECO:0000256" key="5">
    <source>
        <dbReference type="ARBA" id="ARBA00023212"/>
    </source>
</evidence>
<evidence type="ECO:0000256" key="3">
    <source>
        <dbReference type="ARBA" id="ARBA00022490"/>
    </source>
</evidence>
<dbReference type="Gene3D" id="1.20.120.1900">
    <property type="entry name" value="Gamma-tubulin complex, C-terminal domain"/>
    <property type="match status" value="1"/>
</dbReference>
<dbReference type="Pfam" id="PF17681">
    <property type="entry name" value="GCP_N_terminal"/>
    <property type="match status" value="1"/>
</dbReference>
<keyword evidence="3" id="KW-0963">Cytoplasm</keyword>
<evidence type="ECO:0000313" key="9">
    <source>
        <dbReference type="Proteomes" id="UP001235939"/>
    </source>
</evidence>
<dbReference type="PANTHER" id="PTHR19302">
    <property type="entry name" value="GAMMA TUBULIN COMPLEX PROTEIN"/>
    <property type="match status" value="1"/>
</dbReference>
<evidence type="ECO:0000256" key="2">
    <source>
        <dbReference type="ARBA" id="ARBA00010337"/>
    </source>
</evidence>
<proteinExistence type="inferred from homology"/>
<evidence type="ECO:0000256" key="1">
    <source>
        <dbReference type="ARBA" id="ARBA00004245"/>
    </source>
</evidence>
<dbReference type="EMBL" id="CP092865">
    <property type="protein sequence ID" value="UYV65767.1"/>
    <property type="molecule type" value="Genomic_DNA"/>
</dbReference>
<organism evidence="8 9">
    <name type="scientific">Cordylochernes scorpioides</name>
    <dbReference type="NCBI Taxonomy" id="51811"/>
    <lineage>
        <taxon>Eukaryota</taxon>
        <taxon>Metazoa</taxon>
        <taxon>Ecdysozoa</taxon>
        <taxon>Arthropoda</taxon>
        <taxon>Chelicerata</taxon>
        <taxon>Arachnida</taxon>
        <taxon>Pseudoscorpiones</taxon>
        <taxon>Cheliferoidea</taxon>
        <taxon>Chernetidae</taxon>
        <taxon>Cordylochernes</taxon>
    </lineage>
</organism>
<dbReference type="PANTHER" id="PTHR19302:SF14">
    <property type="entry name" value="GAMMA-TUBULIN COMPLEX COMPONENT 3"/>
    <property type="match status" value="1"/>
</dbReference>
<keyword evidence="4" id="KW-0493">Microtubule</keyword>